<feature type="domain" description="Aminoacyl-transfer RNA synthetases class-II family profile" evidence="12">
    <location>
        <begin position="25"/>
        <end position="338"/>
    </location>
</feature>
<dbReference type="Pfam" id="PF13393">
    <property type="entry name" value="tRNA-synt_His"/>
    <property type="match status" value="1"/>
</dbReference>
<dbReference type="GO" id="GO:0004821">
    <property type="term" value="F:histidine-tRNA ligase activity"/>
    <property type="evidence" value="ECO:0007669"/>
    <property type="project" value="UniProtKB-UniRule"/>
</dbReference>
<evidence type="ECO:0000256" key="4">
    <source>
        <dbReference type="ARBA" id="ARBA00022598"/>
    </source>
</evidence>
<comment type="subcellular location">
    <subcellularLocation>
        <location evidence="10">Cytoplasm</location>
    </subcellularLocation>
</comment>
<dbReference type="Gene3D" id="3.30.930.10">
    <property type="entry name" value="Bira Bifunctional Protein, Domain 2"/>
    <property type="match status" value="1"/>
</dbReference>
<evidence type="ECO:0000256" key="11">
    <source>
        <dbReference type="PIRSR" id="PIRSR001549-1"/>
    </source>
</evidence>
<feature type="binding site" evidence="11">
    <location>
        <position position="130"/>
    </location>
    <ligand>
        <name>L-histidine</name>
        <dbReference type="ChEBI" id="CHEBI:57595"/>
    </ligand>
</feature>
<feature type="binding site" evidence="11">
    <location>
        <begin position="289"/>
        <end position="290"/>
    </location>
    <ligand>
        <name>L-histidine</name>
        <dbReference type="ChEBI" id="CHEBI:57595"/>
    </ligand>
</feature>
<keyword evidence="6 10" id="KW-0067">ATP-binding</keyword>
<dbReference type="GO" id="GO:0006427">
    <property type="term" value="P:histidyl-tRNA aminoacylation"/>
    <property type="evidence" value="ECO:0007669"/>
    <property type="project" value="UniProtKB-UniRule"/>
</dbReference>
<dbReference type="InterPro" id="IPR036621">
    <property type="entry name" value="Anticodon-bd_dom_sf"/>
</dbReference>
<dbReference type="AlphaFoldDB" id="A0A370XCY1"/>
<evidence type="ECO:0000256" key="6">
    <source>
        <dbReference type="ARBA" id="ARBA00022840"/>
    </source>
</evidence>
<comment type="subunit">
    <text evidence="2 10">Homodimer.</text>
</comment>
<evidence type="ECO:0000313" key="13">
    <source>
        <dbReference type="EMBL" id="RDS86294.1"/>
    </source>
</evidence>
<dbReference type="RefSeq" id="WP_115476545.1">
    <property type="nucleotide sequence ID" value="NZ_QRBF01000001.1"/>
</dbReference>
<dbReference type="InterPro" id="IPR033656">
    <property type="entry name" value="HisRS_anticodon"/>
</dbReference>
<dbReference type="Proteomes" id="UP000255334">
    <property type="component" value="Unassembled WGS sequence"/>
</dbReference>
<feature type="binding site" evidence="11">
    <location>
        <position position="134"/>
    </location>
    <ligand>
        <name>L-histidine</name>
        <dbReference type="ChEBI" id="CHEBI:57595"/>
    </ligand>
</feature>
<dbReference type="InterPro" id="IPR041715">
    <property type="entry name" value="HisRS-like_core"/>
</dbReference>
<dbReference type="EMBL" id="QRBF01000001">
    <property type="protein sequence ID" value="RDS86294.1"/>
    <property type="molecule type" value="Genomic_DNA"/>
</dbReference>
<dbReference type="GO" id="GO:0005737">
    <property type="term" value="C:cytoplasm"/>
    <property type="evidence" value="ECO:0007669"/>
    <property type="project" value="UniProtKB-SubCell"/>
</dbReference>
<dbReference type="HAMAP" id="MF_00127">
    <property type="entry name" value="His_tRNA_synth"/>
    <property type="match status" value="1"/>
</dbReference>
<proteinExistence type="inferred from homology"/>
<dbReference type="SUPFAM" id="SSF55681">
    <property type="entry name" value="Class II aaRS and biotin synthetases"/>
    <property type="match status" value="1"/>
</dbReference>
<dbReference type="GO" id="GO:0005524">
    <property type="term" value="F:ATP binding"/>
    <property type="evidence" value="ECO:0007669"/>
    <property type="project" value="UniProtKB-UniRule"/>
</dbReference>
<sequence>MLVKPRTMSGVLELLPKDQAKFDHVRRVIEKHFIRHGFTNIDTPAIELSEVLLSKEGGETAKQVYFVQSTGGLANNASSDLALRFDLTVPLARYVSEHFSELSFPFKRFQVQKVYRGERAQRGRFREFYQCDIDVVGHNVLPIAYDAELPVAIYGIFEELGIGKFTIHINNRKLIRGFLDGLGLPVELQALVLREIDKLAKRGTDYVKGVLASELGLGESVVNQVIGFAQRSSRSYQGANALLDGLEGNAPDLHAGRSELRAVLKAIEKMGVPGEFISLDFSVMRGLDYYTGTVYETFIDAHPALGSICSGGRYDNLAQQYTKEHLPGVGISIGLSRLFWQLRDIGYTCNAHSGARVLIVCLDEQTTDVQLDIAAKLRSRDISTHVFFEGGKLKKQLKYAIDSGAQMVVIAGPDELAAGVVSIRDLKRQSQIAIAPDLAPDAIARALTTSGSLG</sequence>
<reference evidence="13 14" key="1">
    <citation type="submission" date="2018-07" db="EMBL/GenBank/DDBJ databases">
        <title>Dyella monticola sp. nov. and Dyella psychrodurans sp. nov. isolated from monsoon evergreen broad-leaved forest soil of Dinghu Mountain, China.</title>
        <authorList>
            <person name="Gao Z."/>
            <person name="Qiu L."/>
        </authorList>
    </citation>
    <scope>NUCLEOTIDE SEQUENCE [LARGE SCALE GENOMIC DNA]</scope>
    <source>
        <strain evidence="13 14">4MSK11</strain>
    </source>
</reference>
<evidence type="ECO:0000256" key="8">
    <source>
        <dbReference type="ARBA" id="ARBA00023146"/>
    </source>
</evidence>
<evidence type="ECO:0000256" key="5">
    <source>
        <dbReference type="ARBA" id="ARBA00022741"/>
    </source>
</evidence>
<keyword evidence="5 10" id="KW-0547">Nucleotide-binding</keyword>
<evidence type="ECO:0000256" key="10">
    <source>
        <dbReference type="HAMAP-Rule" id="MF_00127"/>
    </source>
</evidence>
<dbReference type="InterPro" id="IPR004516">
    <property type="entry name" value="HisRS/HisZ"/>
</dbReference>
<feature type="binding site" evidence="11">
    <location>
        <position position="116"/>
    </location>
    <ligand>
        <name>L-histidine</name>
        <dbReference type="ChEBI" id="CHEBI:57595"/>
    </ligand>
</feature>
<feature type="binding site" evidence="11">
    <location>
        <begin position="86"/>
        <end position="88"/>
    </location>
    <ligand>
        <name>L-histidine</name>
        <dbReference type="ChEBI" id="CHEBI:57595"/>
    </ligand>
</feature>
<keyword evidence="4 10" id="KW-0436">Ligase</keyword>
<dbReference type="InterPro" id="IPR004154">
    <property type="entry name" value="Anticodon-bd"/>
</dbReference>
<dbReference type="Pfam" id="PF03129">
    <property type="entry name" value="HGTP_anticodon"/>
    <property type="match status" value="1"/>
</dbReference>
<keyword evidence="8 10" id="KW-0030">Aminoacyl-tRNA synthetase</keyword>
<dbReference type="CDD" id="cd00859">
    <property type="entry name" value="HisRS_anticodon"/>
    <property type="match status" value="1"/>
</dbReference>
<protein>
    <recommendedName>
        <fullName evidence="10">Histidine--tRNA ligase</fullName>
        <ecNumber evidence="10">6.1.1.21</ecNumber>
    </recommendedName>
    <alternativeName>
        <fullName evidence="10">Histidyl-tRNA synthetase</fullName>
        <shortName evidence="10">HisRS</shortName>
    </alternativeName>
</protein>
<organism evidence="13 14">
    <name type="scientific">Dyella psychrodurans</name>
    <dbReference type="NCBI Taxonomy" id="1927960"/>
    <lineage>
        <taxon>Bacteria</taxon>
        <taxon>Pseudomonadati</taxon>
        <taxon>Pseudomonadota</taxon>
        <taxon>Gammaproteobacteria</taxon>
        <taxon>Lysobacterales</taxon>
        <taxon>Rhodanobacteraceae</taxon>
        <taxon>Dyella</taxon>
    </lineage>
</organism>
<gene>
    <name evidence="10" type="primary">hisS</name>
    <name evidence="13" type="ORF">DWU99_03265</name>
</gene>
<evidence type="ECO:0000259" key="12">
    <source>
        <dbReference type="PROSITE" id="PS50862"/>
    </source>
</evidence>
<dbReference type="NCBIfam" id="TIGR00442">
    <property type="entry name" value="hisS"/>
    <property type="match status" value="1"/>
</dbReference>
<keyword evidence="14" id="KW-1185">Reference proteome</keyword>
<evidence type="ECO:0000256" key="1">
    <source>
        <dbReference type="ARBA" id="ARBA00008226"/>
    </source>
</evidence>
<dbReference type="PROSITE" id="PS50862">
    <property type="entry name" value="AA_TRNA_LIGASE_II"/>
    <property type="match status" value="1"/>
</dbReference>
<dbReference type="InterPro" id="IPR006195">
    <property type="entry name" value="aa-tRNA-synth_II"/>
</dbReference>
<keyword evidence="3 10" id="KW-0963">Cytoplasm</keyword>
<dbReference type="InterPro" id="IPR045864">
    <property type="entry name" value="aa-tRNA-synth_II/BPL/LPL"/>
</dbReference>
<dbReference type="CDD" id="cd00773">
    <property type="entry name" value="HisRS-like_core"/>
    <property type="match status" value="1"/>
</dbReference>
<keyword evidence="7 10" id="KW-0648">Protein biosynthesis</keyword>
<accession>A0A370XCY1</accession>
<comment type="similarity">
    <text evidence="1 10">Belongs to the class-II aminoacyl-tRNA synthetase family.</text>
</comment>
<evidence type="ECO:0000256" key="2">
    <source>
        <dbReference type="ARBA" id="ARBA00011738"/>
    </source>
</evidence>
<dbReference type="PANTHER" id="PTHR11476:SF7">
    <property type="entry name" value="HISTIDINE--TRNA LIGASE"/>
    <property type="match status" value="1"/>
</dbReference>
<dbReference type="SUPFAM" id="SSF52954">
    <property type="entry name" value="Class II aaRS ABD-related"/>
    <property type="match status" value="1"/>
</dbReference>
<dbReference type="PANTHER" id="PTHR11476">
    <property type="entry name" value="HISTIDYL-TRNA SYNTHETASE"/>
    <property type="match status" value="1"/>
</dbReference>
<name>A0A370XCY1_9GAMM</name>
<dbReference type="Gene3D" id="3.40.50.800">
    <property type="entry name" value="Anticodon-binding domain"/>
    <property type="match status" value="1"/>
</dbReference>
<dbReference type="OrthoDB" id="9800814at2"/>
<comment type="catalytic activity">
    <reaction evidence="9 10">
        <text>tRNA(His) + L-histidine + ATP = L-histidyl-tRNA(His) + AMP + diphosphate + H(+)</text>
        <dbReference type="Rhea" id="RHEA:17313"/>
        <dbReference type="Rhea" id="RHEA-COMP:9665"/>
        <dbReference type="Rhea" id="RHEA-COMP:9689"/>
        <dbReference type="ChEBI" id="CHEBI:15378"/>
        <dbReference type="ChEBI" id="CHEBI:30616"/>
        <dbReference type="ChEBI" id="CHEBI:33019"/>
        <dbReference type="ChEBI" id="CHEBI:57595"/>
        <dbReference type="ChEBI" id="CHEBI:78442"/>
        <dbReference type="ChEBI" id="CHEBI:78527"/>
        <dbReference type="ChEBI" id="CHEBI:456215"/>
        <dbReference type="EC" id="6.1.1.21"/>
    </reaction>
</comment>
<evidence type="ECO:0000256" key="9">
    <source>
        <dbReference type="ARBA" id="ARBA00047639"/>
    </source>
</evidence>
<dbReference type="InterPro" id="IPR015807">
    <property type="entry name" value="His-tRNA-ligase"/>
</dbReference>
<evidence type="ECO:0000256" key="7">
    <source>
        <dbReference type="ARBA" id="ARBA00022917"/>
    </source>
</evidence>
<evidence type="ECO:0000256" key="3">
    <source>
        <dbReference type="ARBA" id="ARBA00022490"/>
    </source>
</evidence>
<dbReference type="EC" id="6.1.1.21" evidence="10"/>
<comment type="caution">
    <text evidence="13">The sequence shown here is derived from an EMBL/GenBank/DDBJ whole genome shotgun (WGS) entry which is preliminary data.</text>
</comment>
<dbReference type="PIRSF" id="PIRSF001549">
    <property type="entry name" value="His-tRNA_synth"/>
    <property type="match status" value="1"/>
</dbReference>
<feature type="binding site" evidence="11">
    <location>
        <position position="285"/>
    </location>
    <ligand>
        <name>L-histidine</name>
        <dbReference type="ChEBI" id="CHEBI:57595"/>
    </ligand>
</feature>
<evidence type="ECO:0000313" key="14">
    <source>
        <dbReference type="Proteomes" id="UP000255334"/>
    </source>
</evidence>